<feature type="compositionally biased region" description="Polar residues" evidence="1">
    <location>
        <begin position="7"/>
        <end position="18"/>
    </location>
</feature>
<dbReference type="Proteomes" id="UP000183567">
    <property type="component" value="Unassembled WGS sequence"/>
</dbReference>
<feature type="region of interest" description="Disordered" evidence="1">
    <location>
        <begin position="1"/>
        <end position="23"/>
    </location>
</feature>
<evidence type="ECO:0000256" key="1">
    <source>
        <dbReference type="SAM" id="MobiDB-lite"/>
    </source>
</evidence>
<name>A0A1J8R5K5_9AGAM</name>
<gene>
    <name evidence="2" type="ORF">AZE42_11062</name>
</gene>
<dbReference type="AlphaFoldDB" id="A0A1J8R5K5"/>
<dbReference type="EMBL" id="LVVM01000285">
    <property type="protein sequence ID" value="OJA21080.1"/>
    <property type="molecule type" value="Genomic_DNA"/>
</dbReference>
<comment type="caution">
    <text evidence="2">The sequence shown here is derived from an EMBL/GenBank/DDBJ whole genome shotgun (WGS) entry which is preliminary data.</text>
</comment>
<evidence type="ECO:0000313" key="3">
    <source>
        <dbReference type="Proteomes" id="UP000183567"/>
    </source>
</evidence>
<dbReference type="OrthoDB" id="2671307at2759"/>
<protein>
    <submittedName>
        <fullName evidence="2">Uncharacterized protein</fullName>
    </submittedName>
</protein>
<reference evidence="2 3" key="1">
    <citation type="submission" date="2016-03" db="EMBL/GenBank/DDBJ databases">
        <title>Comparative genomics of the ectomycorrhizal sister species Rhizopogon vinicolor and Rhizopogon vesiculosus (Basidiomycota: Boletales) reveals a divergence of the mating type B locus.</title>
        <authorList>
            <person name="Mujic A.B."/>
            <person name="Kuo A."/>
            <person name="Tritt A."/>
            <person name="Lipzen A."/>
            <person name="Chen C."/>
            <person name="Johnson J."/>
            <person name="Sharma A."/>
            <person name="Barry K."/>
            <person name="Grigoriev I.V."/>
            <person name="Spatafora J.W."/>
        </authorList>
    </citation>
    <scope>NUCLEOTIDE SEQUENCE [LARGE SCALE GENOMIC DNA]</scope>
    <source>
        <strain evidence="2 3">AM-OR11-056</strain>
    </source>
</reference>
<sequence length="448" mass="50403">MAHLHANSVTIQSNSSSRPTEHRVWQSWGGMNRFIRETFLDANRACDQRKNTEQDARAKDEVGALVKDEADARANNEADARANNEADARSALRTILVHGRGNYLVHPDEEYLIWYGDFRWRHSNGNTPSSEEFQWLIDYLVEKVDDGTDPETEGDALLALSAMHGLGSSTKRPSYVKALTRCMAPTRFPRVRYAALRVVSEAREELASMTNSDPATLGVDATLLDGLSDALLTGVRTNHNQTMQESISDANSAGVTNYLYLRLIFALQKNDEWCKRLASGGHLEECNSSSLYDIVLASPHFLDKVYLAGILLRVDPSSNDISPKPTREKWWTLIQRAWSEFYLLPWDSNLQQERIIEALQALVTMTRQDLPGPNNFVASTELAELKKSVNIAMYYFKHMRRYSRPKADVGLDGAVLTVQCLYDDLSSYIASLSENGHTPRGDNRLLES</sequence>
<proteinExistence type="predicted"/>
<feature type="region of interest" description="Disordered" evidence="1">
    <location>
        <begin position="48"/>
        <end position="85"/>
    </location>
</feature>
<evidence type="ECO:0000313" key="2">
    <source>
        <dbReference type="EMBL" id="OJA21080.1"/>
    </source>
</evidence>
<keyword evidence="3" id="KW-1185">Reference proteome</keyword>
<organism evidence="2 3">
    <name type="scientific">Rhizopogon vesiculosus</name>
    <dbReference type="NCBI Taxonomy" id="180088"/>
    <lineage>
        <taxon>Eukaryota</taxon>
        <taxon>Fungi</taxon>
        <taxon>Dikarya</taxon>
        <taxon>Basidiomycota</taxon>
        <taxon>Agaricomycotina</taxon>
        <taxon>Agaricomycetes</taxon>
        <taxon>Agaricomycetidae</taxon>
        <taxon>Boletales</taxon>
        <taxon>Suillineae</taxon>
        <taxon>Rhizopogonaceae</taxon>
        <taxon>Rhizopogon</taxon>
    </lineage>
</organism>
<accession>A0A1J8R5K5</accession>